<dbReference type="InterPro" id="IPR026046">
    <property type="entry name" value="UBIAD1"/>
</dbReference>
<evidence type="ECO:0000313" key="13">
    <source>
        <dbReference type="RefSeq" id="XP_018015947.1"/>
    </source>
</evidence>
<keyword evidence="5" id="KW-0637">Prenyltransferase</keyword>
<dbReference type="PANTHER" id="PTHR13929:SF0">
    <property type="entry name" value="UBIA PRENYLTRANSFERASE DOMAIN-CONTAINING PROTEIN 1"/>
    <property type="match status" value="1"/>
</dbReference>
<comment type="subcellular location">
    <subcellularLocation>
        <location evidence="1">Membrane</location>
        <topology evidence="1">Multi-pass membrane protein</topology>
    </subcellularLocation>
</comment>
<evidence type="ECO:0000256" key="3">
    <source>
        <dbReference type="ARBA" id="ARBA00005985"/>
    </source>
</evidence>
<protein>
    <submittedName>
        <fullName evidence="13">UbiA prenyltransferase domain-containing protein 1 homolog</fullName>
    </submittedName>
</protein>
<keyword evidence="6" id="KW-0808">Transferase</keyword>
<dbReference type="OMA" id="QWIEGAR"/>
<dbReference type="UniPathway" id="UPA00079"/>
<comment type="pathway">
    <text evidence="2">Quinol/quinone metabolism; menaquinone biosynthesis.</text>
</comment>
<dbReference type="Gene3D" id="1.10.357.140">
    <property type="entry name" value="UbiA prenyltransferase"/>
    <property type="match status" value="1"/>
</dbReference>
<evidence type="ECO:0000256" key="5">
    <source>
        <dbReference type="ARBA" id="ARBA00022602"/>
    </source>
</evidence>
<dbReference type="Proteomes" id="UP000694843">
    <property type="component" value="Unplaced"/>
</dbReference>
<gene>
    <name evidence="13" type="primary">LOC108672735</name>
</gene>
<dbReference type="GO" id="GO:0005783">
    <property type="term" value="C:endoplasmic reticulum"/>
    <property type="evidence" value="ECO:0007669"/>
    <property type="project" value="TreeGrafter"/>
</dbReference>
<feature type="transmembrane region" description="Helical" evidence="11">
    <location>
        <begin position="284"/>
        <end position="306"/>
    </location>
</feature>
<evidence type="ECO:0000256" key="8">
    <source>
        <dbReference type="ARBA" id="ARBA00022989"/>
    </source>
</evidence>
<evidence type="ECO:0000256" key="9">
    <source>
        <dbReference type="ARBA" id="ARBA00023136"/>
    </source>
</evidence>
<evidence type="ECO:0000256" key="6">
    <source>
        <dbReference type="ARBA" id="ARBA00022679"/>
    </source>
</evidence>
<evidence type="ECO:0000256" key="2">
    <source>
        <dbReference type="ARBA" id="ARBA00004863"/>
    </source>
</evidence>
<dbReference type="CDD" id="cd13962">
    <property type="entry name" value="PT_UbiA_UBIAD1"/>
    <property type="match status" value="1"/>
</dbReference>
<proteinExistence type="inferred from homology"/>
<keyword evidence="4" id="KW-0474">Menaquinone biosynthesis</keyword>
<feature type="transmembrane region" description="Helical" evidence="11">
    <location>
        <begin position="169"/>
        <end position="187"/>
    </location>
</feature>
<dbReference type="OrthoDB" id="203513at2759"/>
<dbReference type="Gene3D" id="1.20.120.1780">
    <property type="entry name" value="UbiA prenyltransferase"/>
    <property type="match status" value="1"/>
</dbReference>
<evidence type="ECO:0000256" key="1">
    <source>
        <dbReference type="ARBA" id="ARBA00004141"/>
    </source>
</evidence>
<feature type="transmembrane region" description="Helical" evidence="11">
    <location>
        <begin position="194"/>
        <end position="216"/>
    </location>
</feature>
<evidence type="ECO:0000256" key="7">
    <source>
        <dbReference type="ARBA" id="ARBA00022692"/>
    </source>
</evidence>
<sequence>MENVEIKNGCTSSQPEIVKNTSQKKDPTPSTSSSSRPKTSFSLTSNSWKSMKLMLGDKISAYVFALRPWSFSASLTPVFLGCALAHKVQPASLIALFLTALSALSVHAAGNVVNTYFDYVKGIDSKKSDDRTLVDKILSKDEVVTLGALLYLIGCASFVLLTMLSPARFEHLALVFFGGMSSSFLYTGGVGFKYIGLGDVLIIIIFGPISVLFSYMVQTGHIQWSTIIYALPLALNAEAILHSNNTRDMESDKQVGIVTLAILLGRSASEVLFAFFLFIPYIMFAVWCLKYSLWLGLPLLTISEAFKIEKHFRVDKLLIPKWTARLNFYLGFLYVFGCALTSSSKLPL</sequence>
<dbReference type="Pfam" id="PF01040">
    <property type="entry name" value="UbiA"/>
    <property type="match status" value="1"/>
</dbReference>
<dbReference type="PANTHER" id="PTHR13929">
    <property type="entry name" value="1,4-DIHYDROXY-2-NAPHTHOATE OCTAPRENYLTRANSFERASE"/>
    <property type="match status" value="1"/>
</dbReference>
<dbReference type="RefSeq" id="XP_018015947.1">
    <property type="nucleotide sequence ID" value="XM_018160458.2"/>
</dbReference>
<feature type="region of interest" description="Disordered" evidence="10">
    <location>
        <begin position="1"/>
        <end position="43"/>
    </location>
</feature>
<organism evidence="12 13">
    <name type="scientific">Hyalella azteca</name>
    <name type="common">Amphipod</name>
    <dbReference type="NCBI Taxonomy" id="294128"/>
    <lineage>
        <taxon>Eukaryota</taxon>
        <taxon>Metazoa</taxon>
        <taxon>Ecdysozoa</taxon>
        <taxon>Arthropoda</taxon>
        <taxon>Crustacea</taxon>
        <taxon>Multicrustacea</taxon>
        <taxon>Malacostraca</taxon>
        <taxon>Eumalacostraca</taxon>
        <taxon>Peracarida</taxon>
        <taxon>Amphipoda</taxon>
        <taxon>Senticaudata</taxon>
        <taxon>Talitrida</taxon>
        <taxon>Talitroidea</taxon>
        <taxon>Hyalellidae</taxon>
        <taxon>Hyalella</taxon>
    </lineage>
</organism>
<keyword evidence="12" id="KW-1185">Reference proteome</keyword>
<dbReference type="InterPro" id="IPR044878">
    <property type="entry name" value="UbiA_sf"/>
</dbReference>
<dbReference type="GeneID" id="108672735"/>
<feature type="transmembrane region" description="Helical" evidence="11">
    <location>
        <begin position="255"/>
        <end position="278"/>
    </location>
</feature>
<dbReference type="GO" id="GO:0000139">
    <property type="term" value="C:Golgi membrane"/>
    <property type="evidence" value="ECO:0007669"/>
    <property type="project" value="TreeGrafter"/>
</dbReference>
<dbReference type="GO" id="GO:0042371">
    <property type="term" value="P:vitamin K biosynthetic process"/>
    <property type="evidence" value="ECO:0007669"/>
    <property type="project" value="TreeGrafter"/>
</dbReference>
<keyword evidence="9 11" id="KW-0472">Membrane</keyword>
<reference evidence="13" key="1">
    <citation type="submission" date="2025-08" db="UniProtKB">
        <authorList>
            <consortium name="RefSeq"/>
        </authorList>
    </citation>
    <scope>IDENTIFICATION</scope>
    <source>
        <tissue evidence="13">Whole organism</tissue>
    </source>
</reference>
<comment type="similarity">
    <text evidence="3">Belongs to the UbiA prenyltransferase family.</text>
</comment>
<feature type="compositionally biased region" description="Low complexity" evidence="10">
    <location>
        <begin position="28"/>
        <end position="43"/>
    </location>
</feature>
<evidence type="ECO:0000256" key="4">
    <source>
        <dbReference type="ARBA" id="ARBA00022428"/>
    </source>
</evidence>
<dbReference type="CTD" id="34961"/>
<evidence type="ECO:0000256" key="10">
    <source>
        <dbReference type="SAM" id="MobiDB-lite"/>
    </source>
</evidence>
<dbReference type="GO" id="GO:0004659">
    <property type="term" value="F:prenyltransferase activity"/>
    <property type="evidence" value="ECO:0007669"/>
    <property type="project" value="UniProtKB-KW"/>
</dbReference>
<keyword evidence="7 11" id="KW-0812">Transmembrane</keyword>
<dbReference type="AlphaFoldDB" id="A0A8B7NQF9"/>
<keyword evidence="8 11" id="KW-1133">Transmembrane helix</keyword>
<name>A0A8B7NQF9_HYAAZ</name>
<dbReference type="KEGG" id="hazt:108672735"/>
<dbReference type="PIRSF" id="PIRSF005355">
    <property type="entry name" value="UBIAD1"/>
    <property type="match status" value="1"/>
</dbReference>
<feature type="transmembrane region" description="Helical" evidence="11">
    <location>
        <begin position="143"/>
        <end position="163"/>
    </location>
</feature>
<evidence type="ECO:0000256" key="11">
    <source>
        <dbReference type="SAM" id="Phobius"/>
    </source>
</evidence>
<evidence type="ECO:0000313" key="12">
    <source>
        <dbReference type="Proteomes" id="UP000694843"/>
    </source>
</evidence>
<feature type="transmembrane region" description="Helical" evidence="11">
    <location>
        <begin position="92"/>
        <end position="117"/>
    </location>
</feature>
<dbReference type="GO" id="GO:0009234">
    <property type="term" value="P:menaquinone biosynthetic process"/>
    <property type="evidence" value="ECO:0007669"/>
    <property type="project" value="UniProtKB-UniPathway"/>
</dbReference>
<feature type="transmembrane region" description="Helical" evidence="11">
    <location>
        <begin position="326"/>
        <end position="344"/>
    </location>
</feature>
<accession>A0A8B7NQF9</accession>
<dbReference type="InterPro" id="IPR000537">
    <property type="entry name" value="UbiA_prenyltransferase"/>
</dbReference>